<evidence type="ECO:0000259" key="1">
    <source>
        <dbReference type="PROSITE" id="PS50206"/>
    </source>
</evidence>
<proteinExistence type="predicted"/>
<feature type="domain" description="Rhodanese" evidence="1">
    <location>
        <begin position="28"/>
        <end position="126"/>
    </location>
</feature>
<gene>
    <name evidence="2" type="ORF">PSU4_45440</name>
</gene>
<dbReference type="Gene3D" id="3.40.250.10">
    <property type="entry name" value="Rhodanese-like domain"/>
    <property type="match status" value="1"/>
</dbReference>
<dbReference type="InterPro" id="IPR050229">
    <property type="entry name" value="GlpE_sulfurtransferase"/>
</dbReference>
<keyword evidence="3" id="KW-1185">Reference proteome</keyword>
<dbReference type="AlphaFoldDB" id="A0A511DLA6"/>
<accession>A0A511DLA6</accession>
<dbReference type="PANTHER" id="PTHR43031">
    <property type="entry name" value="FAD-DEPENDENT OXIDOREDUCTASE"/>
    <property type="match status" value="1"/>
</dbReference>
<dbReference type="Proteomes" id="UP000321685">
    <property type="component" value="Unassembled WGS sequence"/>
</dbReference>
<dbReference type="InterPro" id="IPR001763">
    <property type="entry name" value="Rhodanese-like_dom"/>
</dbReference>
<dbReference type="InterPro" id="IPR036873">
    <property type="entry name" value="Rhodanese-like_dom_sf"/>
</dbReference>
<evidence type="ECO:0000313" key="3">
    <source>
        <dbReference type="Proteomes" id="UP000321685"/>
    </source>
</evidence>
<dbReference type="PANTHER" id="PTHR43031:SF1">
    <property type="entry name" value="PYRIDINE NUCLEOTIDE-DISULPHIDE OXIDOREDUCTASE"/>
    <property type="match status" value="1"/>
</dbReference>
<dbReference type="SUPFAM" id="SSF52821">
    <property type="entry name" value="Rhodanese/Cell cycle control phosphatase"/>
    <property type="match status" value="1"/>
</dbReference>
<name>A0A511DLA6_9PSEU</name>
<comment type="caution">
    <text evidence="2">The sequence shown here is derived from an EMBL/GenBank/DDBJ whole genome shotgun (WGS) entry which is preliminary data.</text>
</comment>
<reference evidence="2 3" key="1">
    <citation type="submission" date="2019-07" db="EMBL/GenBank/DDBJ databases">
        <title>Whole genome shotgun sequence of Pseudonocardia sulfidoxydans NBRC 16205.</title>
        <authorList>
            <person name="Hosoyama A."/>
            <person name="Uohara A."/>
            <person name="Ohji S."/>
            <person name="Ichikawa N."/>
        </authorList>
    </citation>
    <scope>NUCLEOTIDE SEQUENCE [LARGE SCALE GENOMIC DNA]</scope>
    <source>
        <strain evidence="2 3">NBRC 16205</strain>
    </source>
</reference>
<organism evidence="2 3">
    <name type="scientific">Pseudonocardia sulfidoxydans NBRC 16205</name>
    <dbReference type="NCBI Taxonomy" id="1223511"/>
    <lineage>
        <taxon>Bacteria</taxon>
        <taxon>Bacillati</taxon>
        <taxon>Actinomycetota</taxon>
        <taxon>Actinomycetes</taxon>
        <taxon>Pseudonocardiales</taxon>
        <taxon>Pseudonocardiaceae</taxon>
        <taxon>Pseudonocardia</taxon>
    </lineage>
</organism>
<sequence length="127" mass="13810">MTRTIDDVLADARARLHRVGPEEAADLREKGAILVDTRPQWQRDAEGSLPGALLIERNHIEWRLDPTSDARIPEATDHDVTWIVVCSEGYSSSLAAASLQDIGLHNATDLDGGFQAWKAAGLPVSLS</sequence>
<dbReference type="SMART" id="SM00450">
    <property type="entry name" value="RHOD"/>
    <property type="match status" value="1"/>
</dbReference>
<evidence type="ECO:0000313" key="2">
    <source>
        <dbReference type="EMBL" id="GEL25590.1"/>
    </source>
</evidence>
<dbReference type="EMBL" id="BJVJ01000058">
    <property type="protein sequence ID" value="GEL25590.1"/>
    <property type="molecule type" value="Genomic_DNA"/>
</dbReference>
<dbReference type="PROSITE" id="PS50206">
    <property type="entry name" value="RHODANESE_3"/>
    <property type="match status" value="1"/>
</dbReference>
<dbReference type="RefSeq" id="WP_147112078.1">
    <property type="nucleotide sequence ID" value="NZ_BJVJ01000058.1"/>
</dbReference>
<dbReference type="Pfam" id="PF00581">
    <property type="entry name" value="Rhodanese"/>
    <property type="match status" value="1"/>
</dbReference>
<protein>
    <recommendedName>
        <fullName evidence="1">Rhodanese domain-containing protein</fullName>
    </recommendedName>
</protein>
<dbReference type="OrthoDB" id="4828183at2"/>